<dbReference type="SUPFAM" id="SSF49899">
    <property type="entry name" value="Concanavalin A-like lectins/glucanases"/>
    <property type="match status" value="1"/>
</dbReference>
<dbReference type="EMBL" id="UINC01071680">
    <property type="protein sequence ID" value="SVC06774.1"/>
    <property type="molecule type" value="Genomic_DNA"/>
</dbReference>
<dbReference type="InterPro" id="IPR013320">
    <property type="entry name" value="ConA-like_dom_sf"/>
</dbReference>
<evidence type="ECO:0008006" key="2">
    <source>
        <dbReference type="Google" id="ProtNLM"/>
    </source>
</evidence>
<name>A0A382J3Q0_9ZZZZ</name>
<evidence type="ECO:0000313" key="1">
    <source>
        <dbReference type="EMBL" id="SVC06774.1"/>
    </source>
</evidence>
<accession>A0A382J3Q0</accession>
<reference evidence="1" key="1">
    <citation type="submission" date="2018-05" db="EMBL/GenBank/DDBJ databases">
        <authorList>
            <person name="Lanie J.A."/>
            <person name="Ng W.-L."/>
            <person name="Kazmierczak K.M."/>
            <person name="Andrzejewski T.M."/>
            <person name="Davidsen T.M."/>
            <person name="Wayne K.J."/>
            <person name="Tettelin H."/>
            <person name="Glass J.I."/>
            <person name="Rusch D."/>
            <person name="Podicherti R."/>
            <person name="Tsui H.-C.T."/>
            <person name="Winkler M.E."/>
        </authorList>
    </citation>
    <scope>NUCLEOTIDE SEQUENCE</scope>
</reference>
<dbReference type="Pfam" id="PF13385">
    <property type="entry name" value="Laminin_G_3"/>
    <property type="match status" value="1"/>
</dbReference>
<dbReference type="AlphaFoldDB" id="A0A382J3Q0"/>
<dbReference type="Gene3D" id="2.60.120.200">
    <property type="match status" value="1"/>
</dbReference>
<protein>
    <recommendedName>
        <fullName evidence="2">LamG-like jellyroll fold domain-containing protein</fullName>
    </recommendedName>
</protein>
<organism evidence="1">
    <name type="scientific">marine metagenome</name>
    <dbReference type="NCBI Taxonomy" id="408172"/>
    <lineage>
        <taxon>unclassified sequences</taxon>
        <taxon>metagenomes</taxon>
        <taxon>ecological metagenomes</taxon>
    </lineage>
</organism>
<sequence>IKTGTDAHGQTRQPVVIKGAGGAWEFALYVYDDLKAGMSVWTCGGSNDSEPRDGKLGTDWRYQCGTYNRTEGVKVYLDGKKDIIAQAGSNDNPCEDGNRPIFIAHREDGQWLNAVIAQVRMWERIISVNEMDMAMKTTSMAVRHLDKLSMTWADIKSTM</sequence>
<feature type="non-terminal residue" evidence="1">
    <location>
        <position position="1"/>
    </location>
</feature>
<gene>
    <name evidence="1" type="ORF">METZ01_LOCUS259628</name>
</gene>
<proteinExistence type="predicted"/>